<dbReference type="EMBL" id="AAIBAZ010000024">
    <property type="protein sequence ID" value="ECC2890757.1"/>
    <property type="molecule type" value="Genomic_DNA"/>
</dbReference>
<dbReference type="RefSeq" id="WP_000999222.1">
    <property type="nucleotide sequence ID" value="NZ_JALSDY010000030.1"/>
</dbReference>
<evidence type="ECO:0000313" key="1">
    <source>
        <dbReference type="EMBL" id="ECC2890757.1"/>
    </source>
</evidence>
<reference evidence="1" key="1">
    <citation type="submission" date="2018-07" db="EMBL/GenBank/DDBJ databases">
        <authorList>
            <consortium name="GenomeTrakr network: Whole genome sequencing for foodborne pathogen traceback"/>
        </authorList>
    </citation>
    <scope>NUCLEOTIDE SEQUENCE</scope>
    <source>
        <strain evidence="1">WAPHL_SAL-A00449</strain>
    </source>
</reference>
<comment type="caution">
    <text evidence="1">The sequence shown here is derived from an EMBL/GenBank/DDBJ whole genome shotgun (WGS) entry which is preliminary data.</text>
</comment>
<organism evidence="1">
    <name type="scientific">Salmonella enterica I</name>
    <dbReference type="NCBI Taxonomy" id="59201"/>
    <lineage>
        <taxon>Bacteria</taxon>
        <taxon>Pseudomonadati</taxon>
        <taxon>Pseudomonadota</taxon>
        <taxon>Gammaproteobacteria</taxon>
        <taxon>Enterobacterales</taxon>
        <taxon>Enterobacteriaceae</taxon>
        <taxon>Salmonella</taxon>
    </lineage>
</organism>
<protein>
    <submittedName>
        <fullName evidence="1">Uncharacterized protein</fullName>
    </submittedName>
</protein>
<accession>A0A3V1VCB7</accession>
<sequence length="187" mass="20675">MNDMKAVRHRYKQRYDFAASEVVGAFDELRSLDWSLEIASLSDVEMSKRWIGAVDPNGVARLPPNGGWDWVKLYNGYLKNPSAFVCAIKSEGKLCALIGGGVSDSKVVTKLHYLESAPYDTALSGYALDISVTYVVTVANAMGSEYSAIYEPNSKVREIAINDYGFSEDNLFGTSKDFALYLPMSRI</sequence>
<name>A0A3V1VCB7_SALET</name>
<gene>
    <name evidence="1" type="ORF">JR37_24030</name>
</gene>
<dbReference type="AlphaFoldDB" id="A0A3V1VCB7"/>
<proteinExistence type="predicted"/>